<dbReference type="RefSeq" id="WP_219052052.1">
    <property type="nucleotide sequence ID" value="NZ_JAHWDP010000002.1"/>
</dbReference>
<evidence type="ECO:0000313" key="2">
    <source>
        <dbReference type="Proteomes" id="UP001138686"/>
    </source>
</evidence>
<dbReference type="InterPro" id="IPR045538">
    <property type="entry name" value="CIS_TMP"/>
</dbReference>
<comment type="caution">
    <text evidence="1">The sequence shown here is derived from an EMBL/GenBank/DDBJ whole genome shotgun (WGS) entry which is preliminary data.</text>
</comment>
<evidence type="ECO:0000313" key="1">
    <source>
        <dbReference type="EMBL" id="MBW2937634.1"/>
    </source>
</evidence>
<gene>
    <name evidence="1" type="ORF">KXJ69_05920</name>
</gene>
<protein>
    <submittedName>
        <fullName evidence="1">Uncharacterized protein</fullName>
    </submittedName>
</protein>
<keyword evidence="2" id="KW-1185">Reference proteome</keyword>
<organism evidence="1 2">
    <name type="scientific">Halomarinibacterium sedimenti</name>
    <dbReference type="NCBI Taxonomy" id="2857106"/>
    <lineage>
        <taxon>Bacteria</taxon>
        <taxon>Pseudomonadati</taxon>
        <taxon>Bacteroidota</taxon>
        <taxon>Flavobacteriia</taxon>
        <taxon>Flavobacteriales</taxon>
        <taxon>Flavobacteriaceae</taxon>
        <taxon>Halomarinibacterium</taxon>
    </lineage>
</organism>
<accession>A0A9X1FPD5</accession>
<dbReference type="EMBL" id="JAHWDP010000002">
    <property type="protein sequence ID" value="MBW2937634.1"/>
    <property type="molecule type" value="Genomic_DNA"/>
</dbReference>
<dbReference type="Proteomes" id="UP001138686">
    <property type="component" value="Unassembled WGS sequence"/>
</dbReference>
<dbReference type="AlphaFoldDB" id="A0A9X1FPD5"/>
<name>A0A9X1FPD5_9FLAO</name>
<dbReference type="Pfam" id="PF19268">
    <property type="entry name" value="CIS_TMP"/>
    <property type="match status" value="1"/>
</dbReference>
<reference evidence="1" key="1">
    <citation type="submission" date="2021-07" db="EMBL/GenBank/DDBJ databases">
        <title>Aureisphaera sp. CAU 1614 isolated from sea sediment.</title>
        <authorList>
            <person name="Kim W."/>
        </authorList>
    </citation>
    <scope>NUCLEOTIDE SEQUENCE</scope>
    <source>
        <strain evidence="1">CAU 1614</strain>
    </source>
</reference>
<sequence>MNNAHQTIAIRNAGLVLLNGYFPLLFQRLGLVDNNQFISKEDQFKGIHCLQYLATGLSNTEEYLLALNKIICGIPITHPVPEEVNITEADKELMNGLLDAAIAHWSAIGNTSIDGFRGNWLVRDGLLSEESNHWNLTVEKKAYDLLINSSPFSFSIIKFPWMKKPLEVNWPY</sequence>
<proteinExistence type="predicted"/>